<evidence type="ECO:0008006" key="4">
    <source>
        <dbReference type="Google" id="ProtNLM"/>
    </source>
</evidence>
<accession>A0A926JWH4</accession>
<evidence type="ECO:0000256" key="1">
    <source>
        <dbReference type="SAM" id="Phobius"/>
    </source>
</evidence>
<evidence type="ECO:0000313" key="2">
    <source>
        <dbReference type="EMBL" id="MBC9798646.1"/>
    </source>
</evidence>
<dbReference type="Proteomes" id="UP000653730">
    <property type="component" value="Unassembled WGS sequence"/>
</dbReference>
<reference evidence="2 3" key="1">
    <citation type="submission" date="2020-09" db="EMBL/GenBank/DDBJ databases">
        <title>Sinomicrobium weinanense sp. nov., a halophilic bacteria isolated from saline-alkali soil.</title>
        <authorList>
            <person name="Wu P."/>
            <person name="Ren H."/>
            <person name="Mei Y."/>
            <person name="Liang Y."/>
            <person name="Chen Z."/>
        </authorList>
    </citation>
    <scope>NUCLEOTIDE SEQUENCE [LARGE SCALE GENOMIC DNA]</scope>
    <source>
        <strain evidence="2 3">FJxs</strain>
    </source>
</reference>
<organism evidence="2 3">
    <name type="scientific">Sinomicrobium weinanense</name>
    <dbReference type="NCBI Taxonomy" id="2842200"/>
    <lineage>
        <taxon>Bacteria</taxon>
        <taxon>Pseudomonadati</taxon>
        <taxon>Bacteroidota</taxon>
        <taxon>Flavobacteriia</taxon>
        <taxon>Flavobacteriales</taxon>
        <taxon>Flavobacteriaceae</taxon>
        <taxon>Sinomicrobium</taxon>
    </lineage>
</organism>
<gene>
    <name evidence="2" type="ORF">IBL28_21955</name>
</gene>
<name>A0A926JWH4_9FLAO</name>
<sequence>MASILSRIKKYKQKIWARLKGERASLFMFFFLFSCVLWFLIKLPDRYTTTVSVQPNYTGVPEGQLLVNPVREIRMDVNAKGFKLFNLKYFESTVDIDLSELRKTGNKFYLLATDIRKQLRTAMPGEVELRQLDRDTLFFQLGKNITREVKVIPEVEVSFARDYHIYDSLTVSPGKISVFGPDVEVNELDTLYTVKLMLRDVSDDIHINAAVNIPKKYRHLKFKDKKVTVSASVERFSEEKLTVPVSVVNVPEDKTVRTFPSEVDIVCQGALKDLGKLKPSDFTVACDYKAIADSMEYVPIRVTKMPETVRRIKLSRKQVEVLIKNTKTGSSG</sequence>
<feature type="transmembrane region" description="Helical" evidence="1">
    <location>
        <begin position="21"/>
        <end position="41"/>
    </location>
</feature>
<dbReference type="PANTHER" id="PTHR37804">
    <property type="entry name" value="CDAA REGULATORY PROTEIN CDAR"/>
    <property type="match status" value="1"/>
</dbReference>
<keyword evidence="1" id="KW-1133">Transmembrane helix</keyword>
<proteinExistence type="predicted"/>
<keyword evidence="3" id="KW-1185">Reference proteome</keyword>
<keyword evidence="1" id="KW-0812">Transmembrane</keyword>
<evidence type="ECO:0000313" key="3">
    <source>
        <dbReference type="Proteomes" id="UP000653730"/>
    </source>
</evidence>
<dbReference type="PANTHER" id="PTHR37804:SF1">
    <property type="entry name" value="CDAA REGULATORY PROTEIN CDAR"/>
    <property type="match status" value="1"/>
</dbReference>
<dbReference type="Gene3D" id="2.170.120.30">
    <property type="match status" value="1"/>
</dbReference>
<comment type="caution">
    <text evidence="2">The sequence shown here is derived from an EMBL/GenBank/DDBJ whole genome shotgun (WGS) entry which is preliminary data.</text>
</comment>
<dbReference type="EMBL" id="JACVDC010000148">
    <property type="protein sequence ID" value="MBC9798646.1"/>
    <property type="molecule type" value="Genomic_DNA"/>
</dbReference>
<dbReference type="AlphaFoldDB" id="A0A926JWH4"/>
<dbReference type="InterPro" id="IPR053154">
    <property type="entry name" value="c-di-AMP_regulator"/>
</dbReference>
<dbReference type="RefSeq" id="WP_187967754.1">
    <property type="nucleotide sequence ID" value="NZ_JACVDC010000148.1"/>
</dbReference>
<protein>
    <recommendedName>
        <fullName evidence="4">YbbR-like domain-containing protein</fullName>
    </recommendedName>
</protein>
<dbReference type="PROSITE" id="PS51257">
    <property type="entry name" value="PROKAR_LIPOPROTEIN"/>
    <property type="match status" value="1"/>
</dbReference>
<keyword evidence="1" id="KW-0472">Membrane</keyword>
<dbReference type="Gene3D" id="2.170.120.40">
    <property type="entry name" value="YbbR-like domain"/>
    <property type="match status" value="1"/>
</dbReference>